<evidence type="ECO:0008006" key="10">
    <source>
        <dbReference type="Google" id="ProtNLM"/>
    </source>
</evidence>
<proteinExistence type="inferred from homology"/>
<accession>E5XNZ5</accession>
<comment type="subcellular location">
    <subcellularLocation>
        <location evidence="1">Cell membrane</location>
        <topology evidence="1">Multi-pass membrane protein</topology>
    </subcellularLocation>
</comment>
<evidence type="ECO:0000256" key="5">
    <source>
        <dbReference type="ARBA" id="ARBA00022989"/>
    </source>
</evidence>
<dbReference type="AlphaFoldDB" id="E5XNZ5"/>
<keyword evidence="4 7" id="KW-0812">Transmembrane</keyword>
<keyword evidence="5 7" id="KW-1133">Transmembrane helix</keyword>
<feature type="transmembrane region" description="Helical" evidence="7">
    <location>
        <begin position="20"/>
        <end position="38"/>
    </location>
</feature>
<protein>
    <recommendedName>
        <fullName evidence="10">GlsB/YeaQ/YmgE family stress response membrane protein</fullName>
    </recommendedName>
</protein>
<evidence type="ECO:0000256" key="1">
    <source>
        <dbReference type="ARBA" id="ARBA00004651"/>
    </source>
</evidence>
<dbReference type="EMBL" id="ACZI02000003">
    <property type="protein sequence ID" value="EFV13934.2"/>
    <property type="molecule type" value="Genomic_DNA"/>
</dbReference>
<dbReference type="GO" id="GO:0005886">
    <property type="term" value="C:plasma membrane"/>
    <property type="evidence" value="ECO:0007669"/>
    <property type="project" value="UniProtKB-SubCell"/>
</dbReference>
<dbReference type="PANTHER" id="PTHR33884">
    <property type="entry name" value="UPF0410 PROTEIN YMGE"/>
    <property type="match status" value="1"/>
</dbReference>
<sequence length="102" mass="11138">MITPTLMASTQILAEATRYTAYGWIGYIIIGGLAGWIASKFLGTDERQGFLLNIVFGVIGGLVGGYLLSFIWHSSGGFWFTFISALVGASILIWIWKKLSSK</sequence>
<gene>
    <name evidence="8" type="ORF">HMPREF9336_01216</name>
</gene>
<dbReference type="HOGENOM" id="CLU_160040_0_0_11"/>
<evidence type="ECO:0000256" key="3">
    <source>
        <dbReference type="ARBA" id="ARBA00022475"/>
    </source>
</evidence>
<evidence type="ECO:0000256" key="7">
    <source>
        <dbReference type="SAM" id="Phobius"/>
    </source>
</evidence>
<dbReference type="Proteomes" id="UP000004816">
    <property type="component" value="Unassembled WGS sequence"/>
</dbReference>
<comment type="similarity">
    <text evidence="2">Belongs to the UPF0410 family.</text>
</comment>
<dbReference type="PANTHER" id="PTHR33884:SF3">
    <property type="entry name" value="UPF0410 PROTEIN YMGE"/>
    <property type="match status" value="1"/>
</dbReference>
<evidence type="ECO:0000313" key="9">
    <source>
        <dbReference type="Proteomes" id="UP000004816"/>
    </source>
</evidence>
<name>E5XNZ5_SEGRC</name>
<organism evidence="8 9">
    <name type="scientific">Segniliparus rugosus (strain ATCC BAA-974 / DSM 45345 / CCUG 50838 / CIP 108380 / JCM 13579 / CDC 945)</name>
    <dbReference type="NCBI Taxonomy" id="679197"/>
    <lineage>
        <taxon>Bacteria</taxon>
        <taxon>Bacillati</taxon>
        <taxon>Actinomycetota</taxon>
        <taxon>Actinomycetes</taxon>
        <taxon>Mycobacteriales</taxon>
        <taxon>Segniliparaceae</taxon>
        <taxon>Segniliparus</taxon>
    </lineage>
</organism>
<reference evidence="8 9" key="1">
    <citation type="journal article" date="2011" name="Stand. Genomic Sci.">
        <title>High quality draft genome sequence of Segniliparus rugosus CDC 945(T)= (ATCC BAA-974(T)).</title>
        <authorList>
            <person name="Earl A.M."/>
            <person name="Desjardins C.A."/>
            <person name="Fitzgerald M.G."/>
            <person name="Arachchi H.M."/>
            <person name="Zeng Q."/>
            <person name="Mehta T."/>
            <person name="Griggs A."/>
            <person name="Birren B.W."/>
            <person name="Toney N.C."/>
            <person name="Carr J."/>
            <person name="Posey J."/>
            <person name="Butler W.R."/>
        </authorList>
    </citation>
    <scope>NUCLEOTIDE SEQUENCE [LARGE SCALE GENOMIC DNA]</scope>
    <source>
        <strain evidence="9">ATCC BAA-974 / DSM 45345 / CCUG 50838 / CIP 108380 / JCM 13579 / CDC 945</strain>
    </source>
</reference>
<dbReference type="eggNOG" id="COG2261">
    <property type="taxonomic scope" value="Bacteria"/>
</dbReference>
<feature type="transmembrane region" description="Helical" evidence="7">
    <location>
        <begin position="78"/>
        <end position="96"/>
    </location>
</feature>
<keyword evidence="3" id="KW-1003">Cell membrane</keyword>
<keyword evidence="6 7" id="KW-0472">Membrane</keyword>
<dbReference type="Pfam" id="PF04226">
    <property type="entry name" value="Transgly_assoc"/>
    <property type="match status" value="1"/>
</dbReference>
<dbReference type="InterPro" id="IPR007341">
    <property type="entry name" value="Transgly_assoc"/>
</dbReference>
<comment type="caution">
    <text evidence="8">The sequence shown here is derived from an EMBL/GenBank/DDBJ whole genome shotgun (WGS) entry which is preliminary data.</text>
</comment>
<dbReference type="STRING" id="679197.HMPREF9336_01216"/>
<evidence type="ECO:0000256" key="2">
    <source>
        <dbReference type="ARBA" id="ARBA00011006"/>
    </source>
</evidence>
<feature type="transmembrane region" description="Helical" evidence="7">
    <location>
        <begin position="50"/>
        <end position="72"/>
    </location>
</feature>
<keyword evidence="9" id="KW-1185">Reference proteome</keyword>
<evidence type="ECO:0000256" key="6">
    <source>
        <dbReference type="ARBA" id="ARBA00023136"/>
    </source>
</evidence>
<evidence type="ECO:0000313" key="8">
    <source>
        <dbReference type="EMBL" id="EFV13934.2"/>
    </source>
</evidence>
<evidence type="ECO:0000256" key="4">
    <source>
        <dbReference type="ARBA" id="ARBA00022692"/>
    </source>
</evidence>